<keyword evidence="2" id="KW-0238">DNA-binding</keyword>
<keyword evidence="1" id="KW-0805">Transcription regulation</keyword>
<dbReference type="SUPFAM" id="SSF46689">
    <property type="entry name" value="Homeodomain-like"/>
    <property type="match status" value="2"/>
</dbReference>
<evidence type="ECO:0000259" key="6">
    <source>
        <dbReference type="PROSITE" id="PS50110"/>
    </source>
</evidence>
<dbReference type="PANTHER" id="PTHR43280">
    <property type="entry name" value="ARAC-FAMILY TRANSCRIPTIONAL REGULATOR"/>
    <property type="match status" value="1"/>
</dbReference>
<evidence type="ECO:0000259" key="5">
    <source>
        <dbReference type="PROSITE" id="PS01124"/>
    </source>
</evidence>
<dbReference type="AlphaFoldDB" id="A0A9X1WMP0"/>
<dbReference type="EMBL" id="JALIRP010000003">
    <property type="protein sequence ID" value="MCJ8012097.1"/>
    <property type="molecule type" value="Genomic_DNA"/>
</dbReference>
<feature type="modified residue" description="4-aspartylphosphate" evidence="4">
    <location>
        <position position="53"/>
    </location>
</feature>
<organism evidence="7 8">
    <name type="scientific">Paenibacillus mangrovi</name>
    <dbReference type="NCBI Taxonomy" id="2931978"/>
    <lineage>
        <taxon>Bacteria</taxon>
        <taxon>Bacillati</taxon>
        <taxon>Bacillota</taxon>
        <taxon>Bacilli</taxon>
        <taxon>Bacillales</taxon>
        <taxon>Paenibacillaceae</taxon>
        <taxon>Paenibacillus</taxon>
    </lineage>
</organism>
<dbReference type="InterPro" id="IPR001789">
    <property type="entry name" value="Sig_transdc_resp-reg_receiver"/>
</dbReference>
<dbReference type="SUPFAM" id="SSF52172">
    <property type="entry name" value="CheY-like"/>
    <property type="match status" value="1"/>
</dbReference>
<evidence type="ECO:0000256" key="2">
    <source>
        <dbReference type="ARBA" id="ARBA00023125"/>
    </source>
</evidence>
<dbReference type="SMART" id="SM00448">
    <property type="entry name" value="REC"/>
    <property type="match status" value="1"/>
</dbReference>
<dbReference type="PROSITE" id="PS50110">
    <property type="entry name" value="RESPONSE_REGULATORY"/>
    <property type="match status" value="1"/>
</dbReference>
<dbReference type="RefSeq" id="WP_244724655.1">
    <property type="nucleotide sequence ID" value="NZ_JALIRP010000003.1"/>
</dbReference>
<dbReference type="Pfam" id="PF12833">
    <property type="entry name" value="HTH_18"/>
    <property type="match status" value="1"/>
</dbReference>
<accession>A0A9X1WMP0</accession>
<dbReference type="CDD" id="cd17536">
    <property type="entry name" value="REC_YesN-like"/>
    <property type="match status" value="1"/>
</dbReference>
<gene>
    <name evidence="7" type="ORF">MUG84_10115</name>
</gene>
<evidence type="ECO:0000256" key="4">
    <source>
        <dbReference type="PROSITE-ProRule" id="PRU00169"/>
    </source>
</evidence>
<sequence>MNIIVADDEMLARETLIGILEDNGPGLEIREAGSGQELIDLVRQWKPDVAFVDIRMPGKSGLEAIKEALPFAPSTQWIMLTGYAEFEYAREAIQLGAVDYLLKPVDPQRVENILKQAKAKAGQESLSYCRDFEAQMVSVFHDQILPEPSSPSPASAGESWLAVLIYEDKPMQTETSGSTETLVPVTRILRETINGCCSKELLLALVTLSKDEHLLIGKASTEKDRRSLLRLPEEITEHSRQLTTFTRMLTSLQTKEHTSLSPLRDEVAKLRALSYLRSVTEVLAPLGLSEMESLGANPVYAKTGRIAADLAKAYQRGDYVAFISSCEKLQTHWMSQPVMLTMLKERLVSYFRCVIGPHLTYDVQLDTDWLGQLPEAAGASMLKKKSVEEKQDWLDAVIRYLEANFCGDITVAGVAERFQVSPNHLSTLFHKKMGVTFIQYMTRLRMLKAQELLSIPGMKVVEAAEQVGYYSTRHFTNLFKENVGCYPSEFSKKHQR</sequence>
<dbReference type="Proteomes" id="UP001139347">
    <property type="component" value="Unassembled WGS sequence"/>
</dbReference>
<evidence type="ECO:0000313" key="7">
    <source>
        <dbReference type="EMBL" id="MCJ8012097.1"/>
    </source>
</evidence>
<dbReference type="PANTHER" id="PTHR43280:SF10">
    <property type="entry name" value="REGULATORY PROTEIN POCR"/>
    <property type="match status" value="1"/>
</dbReference>
<keyword evidence="4" id="KW-0597">Phosphoprotein</keyword>
<dbReference type="SMART" id="SM00342">
    <property type="entry name" value="HTH_ARAC"/>
    <property type="match status" value="1"/>
</dbReference>
<name>A0A9X1WMP0_9BACL</name>
<dbReference type="InterPro" id="IPR009057">
    <property type="entry name" value="Homeodomain-like_sf"/>
</dbReference>
<dbReference type="Gene3D" id="3.40.50.2300">
    <property type="match status" value="1"/>
</dbReference>
<keyword evidence="3" id="KW-0804">Transcription</keyword>
<dbReference type="GO" id="GO:0003700">
    <property type="term" value="F:DNA-binding transcription factor activity"/>
    <property type="evidence" value="ECO:0007669"/>
    <property type="project" value="InterPro"/>
</dbReference>
<evidence type="ECO:0000256" key="1">
    <source>
        <dbReference type="ARBA" id="ARBA00023015"/>
    </source>
</evidence>
<proteinExistence type="predicted"/>
<comment type="caution">
    <text evidence="7">The sequence shown here is derived from an EMBL/GenBank/DDBJ whole genome shotgun (WGS) entry which is preliminary data.</text>
</comment>
<dbReference type="PROSITE" id="PS01124">
    <property type="entry name" value="HTH_ARAC_FAMILY_2"/>
    <property type="match status" value="1"/>
</dbReference>
<dbReference type="GO" id="GO:0043565">
    <property type="term" value="F:sequence-specific DNA binding"/>
    <property type="evidence" value="ECO:0007669"/>
    <property type="project" value="InterPro"/>
</dbReference>
<protein>
    <submittedName>
        <fullName evidence="7">Response regulator</fullName>
    </submittedName>
</protein>
<keyword evidence="8" id="KW-1185">Reference proteome</keyword>
<evidence type="ECO:0000313" key="8">
    <source>
        <dbReference type="Proteomes" id="UP001139347"/>
    </source>
</evidence>
<evidence type="ECO:0000256" key="3">
    <source>
        <dbReference type="ARBA" id="ARBA00023163"/>
    </source>
</evidence>
<dbReference type="Gene3D" id="1.10.10.60">
    <property type="entry name" value="Homeodomain-like"/>
    <property type="match status" value="2"/>
</dbReference>
<reference evidence="7" key="1">
    <citation type="submission" date="2022-04" db="EMBL/GenBank/DDBJ databases">
        <title>Paenibacillus mangrovi sp. nov., a novel endophytic bacterium isolated from bark of Kandelia candel.</title>
        <authorList>
            <person name="Tuo L."/>
        </authorList>
    </citation>
    <scope>NUCLEOTIDE SEQUENCE</scope>
    <source>
        <strain evidence="7">KQZ6P-2</strain>
    </source>
</reference>
<dbReference type="InterPro" id="IPR011006">
    <property type="entry name" value="CheY-like_superfamily"/>
</dbReference>
<dbReference type="GO" id="GO:0000160">
    <property type="term" value="P:phosphorelay signal transduction system"/>
    <property type="evidence" value="ECO:0007669"/>
    <property type="project" value="InterPro"/>
</dbReference>
<feature type="domain" description="Response regulatory" evidence="6">
    <location>
        <begin position="2"/>
        <end position="118"/>
    </location>
</feature>
<dbReference type="InterPro" id="IPR018060">
    <property type="entry name" value="HTH_AraC"/>
</dbReference>
<feature type="domain" description="HTH araC/xylS-type" evidence="5">
    <location>
        <begin position="395"/>
        <end position="493"/>
    </location>
</feature>
<dbReference type="Pfam" id="PF00072">
    <property type="entry name" value="Response_reg"/>
    <property type="match status" value="1"/>
</dbReference>